<dbReference type="Proteomes" id="UP001157418">
    <property type="component" value="Unassembled WGS sequence"/>
</dbReference>
<accession>A0AAU9NN55</accession>
<proteinExistence type="predicted"/>
<protein>
    <submittedName>
        <fullName evidence="1">Uncharacterized protein</fullName>
    </submittedName>
</protein>
<dbReference type="InterPro" id="IPR011051">
    <property type="entry name" value="RmlC_Cupin_sf"/>
</dbReference>
<organism evidence="1 2">
    <name type="scientific">Lactuca virosa</name>
    <dbReference type="NCBI Taxonomy" id="75947"/>
    <lineage>
        <taxon>Eukaryota</taxon>
        <taxon>Viridiplantae</taxon>
        <taxon>Streptophyta</taxon>
        <taxon>Embryophyta</taxon>
        <taxon>Tracheophyta</taxon>
        <taxon>Spermatophyta</taxon>
        <taxon>Magnoliopsida</taxon>
        <taxon>eudicotyledons</taxon>
        <taxon>Gunneridae</taxon>
        <taxon>Pentapetalae</taxon>
        <taxon>asterids</taxon>
        <taxon>campanulids</taxon>
        <taxon>Asterales</taxon>
        <taxon>Asteraceae</taxon>
        <taxon>Cichorioideae</taxon>
        <taxon>Cichorieae</taxon>
        <taxon>Lactucinae</taxon>
        <taxon>Lactuca</taxon>
    </lineage>
</organism>
<dbReference type="InterPro" id="IPR014710">
    <property type="entry name" value="RmlC-like_jellyroll"/>
</dbReference>
<sequence>MAVLQAWFVDDSHEDPQFPHHRNPYEFVSPDHLAELGVLHWKLPDATITWICWIYALRKLRIMSKS</sequence>
<reference evidence="1 2" key="1">
    <citation type="submission" date="2022-01" db="EMBL/GenBank/DDBJ databases">
        <authorList>
            <person name="Xiong W."/>
            <person name="Schranz E."/>
        </authorList>
    </citation>
    <scope>NUCLEOTIDE SEQUENCE [LARGE SCALE GENOMIC DNA]</scope>
</reference>
<comment type="caution">
    <text evidence="1">The sequence shown here is derived from an EMBL/GenBank/DDBJ whole genome shotgun (WGS) entry which is preliminary data.</text>
</comment>
<keyword evidence="2" id="KW-1185">Reference proteome</keyword>
<dbReference type="AlphaFoldDB" id="A0AAU9NN55"/>
<evidence type="ECO:0000313" key="1">
    <source>
        <dbReference type="EMBL" id="CAH1439315.1"/>
    </source>
</evidence>
<dbReference type="EMBL" id="CAKMRJ010004694">
    <property type="protein sequence ID" value="CAH1439315.1"/>
    <property type="molecule type" value="Genomic_DNA"/>
</dbReference>
<dbReference type="SUPFAM" id="SSF51182">
    <property type="entry name" value="RmlC-like cupins"/>
    <property type="match status" value="1"/>
</dbReference>
<evidence type="ECO:0000313" key="2">
    <source>
        <dbReference type="Proteomes" id="UP001157418"/>
    </source>
</evidence>
<dbReference type="Gene3D" id="2.60.120.10">
    <property type="entry name" value="Jelly Rolls"/>
    <property type="match status" value="1"/>
</dbReference>
<gene>
    <name evidence="1" type="ORF">LVIROSA_LOCUS25521</name>
</gene>
<name>A0AAU9NN55_9ASTR</name>